<sequence length="307" mass="33627">MAWVLSLLFLVFVLPLSHGLQTDHALHVPEGFSRVLFRDDFSGSSNGTLPSAAKWSIAVGTSYPGGPPHWGTGEVQTYTKDESNIRVTDEGTLLITPTRQTDGTWNSSRLETTAAWDFGCRPDRRLRVEARIKLGDDAQEKQQGIWPAFWALGSVFRGHVWTWPSVGEVDIMESANGETMMRHALHCGFAPGGPCNEFSGINSVTQSVARGEWHVFAWEIDRRPGKNREVMSWIIDGVQRWTVDKSAVKSESAWKILVEGDKMLLLDVAVGGALPNALAQATTPSNATIGGRGAGMEVDYVAVYEGK</sequence>
<dbReference type="EMBL" id="JAACLJ010000003">
    <property type="protein sequence ID" value="KAF4589074.1"/>
    <property type="molecule type" value="Genomic_DNA"/>
</dbReference>
<evidence type="ECO:0000313" key="3">
    <source>
        <dbReference type="EMBL" id="KAF4589074.1"/>
    </source>
</evidence>
<feature type="chain" id="PRO_5034447186" evidence="1">
    <location>
        <begin position="20"/>
        <end position="307"/>
    </location>
</feature>
<evidence type="ECO:0000313" key="4">
    <source>
        <dbReference type="Proteomes" id="UP000562929"/>
    </source>
</evidence>
<dbReference type="PANTHER" id="PTHR10963:SF60">
    <property type="entry name" value="GRAM-NEGATIVE BACTERIA-BINDING PROTEIN 1-RELATED"/>
    <property type="match status" value="1"/>
</dbReference>
<keyword evidence="1" id="KW-0732">Signal</keyword>
<name>A0A8H4Q7P9_9HYPO</name>
<comment type="caution">
    <text evidence="3">The sequence shown here is derived from an EMBL/GenBank/DDBJ whole genome shotgun (WGS) entry which is preliminary data.</text>
</comment>
<dbReference type="AlphaFoldDB" id="A0A8H4Q7P9"/>
<reference evidence="3 4" key="1">
    <citation type="journal article" date="2020" name="G3 (Bethesda)">
        <title>Genetic Underpinnings of Host Manipulation by Ophiocordyceps as Revealed by Comparative Transcriptomics.</title>
        <authorList>
            <person name="Will I."/>
            <person name="Das B."/>
            <person name="Trinh T."/>
            <person name="Brachmann A."/>
            <person name="Ohm R.A."/>
            <person name="de Bekker C."/>
        </authorList>
    </citation>
    <scope>NUCLEOTIDE SEQUENCE [LARGE SCALE GENOMIC DNA]</scope>
    <source>
        <strain evidence="3 4">EC05</strain>
    </source>
</reference>
<evidence type="ECO:0000259" key="2">
    <source>
        <dbReference type="PROSITE" id="PS51762"/>
    </source>
</evidence>
<dbReference type="PROSITE" id="PS51762">
    <property type="entry name" value="GH16_2"/>
    <property type="match status" value="1"/>
</dbReference>
<feature type="signal peptide" evidence="1">
    <location>
        <begin position="1"/>
        <end position="19"/>
    </location>
</feature>
<keyword evidence="4" id="KW-1185">Reference proteome</keyword>
<dbReference type="InterPro" id="IPR050546">
    <property type="entry name" value="Glycosyl_Hydrlase_16"/>
</dbReference>
<proteinExistence type="predicted"/>
<accession>A0A8H4Q7P9</accession>
<organism evidence="3 4">
    <name type="scientific">Ophiocordyceps camponoti-floridani</name>
    <dbReference type="NCBI Taxonomy" id="2030778"/>
    <lineage>
        <taxon>Eukaryota</taxon>
        <taxon>Fungi</taxon>
        <taxon>Dikarya</taxon>
        <taxon>Ascomycota</taxon>
        <taxon>Pezizomycotina</taxon>
        <taxon>Sordariomycetes</taxon>
        <taxon>Hypocreomycetidae</taxon>
        <taxon>Hypocreales</taxon>
        <taxon>Ophiocordycipitaceae</taxon>
        <taxon>Ophiocordyceps</taxon>
    </lineage>
</organism>
<protein>
    <submittedName>
        <fullName evidence="3">Carbohydrate binding family 6</fullName>
    </submittedName>
</protein>
<dbReference type="GO" id="GO:0005975">
    <property type="term" value="P:carbohydrate metabolic process"/>
    <property type="evidence" value="ECO:0007669"/>
    <property type="project" value="InterPro"/>
</dbReference>
<dbReference type="SUPFAM" id="SSF49899">
    <property type="entry name" value="Concanavalin A-like lectins/glucanases"/>
    <property type="match status" value="1"/>
</dbReference>
<dbReference type="InterPro" id="IPR000757">
    <property type="entry name" value="Beta-glucanase-like"/>
</dbReference>
<gene>
    <name evidence="3" type="ORF">GQ602_002963</name>
</gene>
<dbReference type="Pfam" id="PF26113">
    <property type="entry name" value="GH16_XgeA"/>
    <property type="match status" value="1"/>
</dbReference>
<feature type="domain" description="GH16" evidence="2">
    <location>
        <begin position="21"/>
        <end position="307"/>
    </location>
</feature>
<evidence type="ECO:0000256" key="1">
    <source>
        <dbReference type="SAM" id="SignalP"/>
    </source>
</evidence>
<dbReference type="Gene3D" id="2.60.120.200">
    <property type="match status" value="1"/>
</dbReference>
<dbReference type="Proteomes" id="UP000562929">
    <property type="component" value="Unassembled WGS sequence"/>
</dbReference>
<dbReference type="GO" id="GO:0004553">
    <property type="term" value="F:hydrolase activity, hydrolyzing O-glycosyl compounds"/>
    <property type="evidence" value="ECO:0007669"/>
    <property type="project" value="InterPro"/>
</dbReference>
<dbReference type="PANTHER" id="PTHR10963">
    <property type="entry name" value="GLYCOSYL HYDROLASE-RELATED"/>
    <property type="match status" value="1"/>
</dbReference>
<dbReference type="OrthoDB" id="192832at2759"/>
<dbReference type="InterPro" id="IPR013320">
    <property type="entry name" value="ConA-like_dom_sf"/>
</dbReference>